<feature type="signal peptide" evidence="6">
    <location>
        <begin position="1"/>
        <end position="28"/>
    </location>
</feature>
<keyword evidence="4" id="KW-0472">Membrane</keyword>
<keyword evidence="3 6" id="KW-0732">Signal</keyword>
<dbReference type="InterPro" id="IPR010583">
    <property type="entry name" value="MipA"/>
</dbReference>
<dbReference type="Proteomes" id="UP000698242">
    <property type="component" value="Unassembled WGS sequence"/>
</dbReference>
<dbReference type="SUPFAM" id="SSF56935">
    <property type="entry name" value="Porins"/>
    <property type="match status" value="1"/>
</dbReference>
<comment type="subcellular location">
    <subcellularLocation>
        <location evidence="1">Cell outer membrane</location>
    </subcellularLocation>
</comment>
<comment type="caution">
    <text evidence="7">The sequence shown here is derived from an EMBL/GenBank/DDBJ whole genome shotgun (WGS) entry which is preliminary data.</text>
</comment>
<reference evidence="7" key="1">
    <citation type="submission" date="2013-03" db="EMBL/GenBank/DDBJ databases">
        <title>Genome Sequence of the Profundibacterium mesophilum strain KAUST100406-0324T from Red Sea, a novel genus in the family Rhodobacteraceae.</title>
        <authorList>
            <person name="Essack M."/>
            <person name="Alam I."/>
            <person name="Lafi F."/>
            <person name="Alawi W."/>
            <person name="Kamanu F."/>
            <person name="Al-Suwailem A."/>
            <person name="Lee O.O."/>
            <person name="Xu Y."/>
            <person name="Bajic V."/>
            <person name="Qian P.-Y."/>
            <person name="Archer J."/>
        </authorList>
    </citation>
    <scope>NUCLEOTIDE SEQUENCE</scope>
    <source>
        <strain evidence="7">KAUST100406-0324</strain>
    </source>
</reference>
<keyword evidence="8" id="KW-1185">Reference proteome</keyword>
<dbReference type="AlphaFoldDB" id="A0A921NP75"/>
<accession>A0A921NP75</accession>
<evidence type="ECO:0000313" key="7">
    <source>
        <dbReference type="EMBL" id="KAF0675786.1"/>
    </source>
</evidence>
<sequence length="286" mass="30156">MPLSKSVKVRATVAGALSLLVLPGAALAGDRAPIYAEAAPQVTVTPASEPDFIFTLRGGVASAPEYFGSGDYTVGPDFSFGFGYLRLPGGRSFGSIDPNMARDGFGLRGSFRYIDERSAEESPELAGLDTVDATAELGVGLSYSSYNFDAFADMRYGVIGHESVVGELGADVKMHPTSNLTLSVGPRVLLGSDDYVDTYFGVSPAESTANMLAGGNFGAYDPEGGVVSAGIEVGASYRLDDNWGIEGAVTWDRFTGDAENSPIVQQGERDQYGIRVGITRRIVLDF</sequence>
<evidence type="ECO:0000256" key="3">
    <source>
        <dbReference type="ARBA" id="ARBA00022729"/>
    </source>
</evidence>
<evidence type="ECO:0000313" key="8">
    <source>
        <dbReference type="Proteomes" id="UP000698242"/>
    </source>
</evidence>
<dbReference type="PANTHER" id="PTHR38776:SF1">
    <property type="entry name" value="MLTA-INTERACTING PROTEIN-RELATED"/>
    <property type="match status" value="1"/>
</dbReference>
<dbReference type="RefSeq" id="WP_159965433.1">
    <property type="nucleotide sequence ID" value="NZ_APKE01000022.1"/>
</dbReference>
<evidence type="ECO:0000256" key="5">
    <source>
        <dbReference type="ARBA" id="ARBA00023237"/>
    </source>
</evidence>
<keyword evidence="5" id="KW-0998">Cell outer membrane</keyword>
<gene>
    <name evidence="7" type="ORF">PMES_01872</name>
</gene>
<evidence type="ECO:0000256" key="4">
    <source>
        <dbReference type="ARBA" id="ARBA00023136"/>
    </source>
</evidence>
<comment type="similarity">
    <text evidence="2">Belongs to the MipA/OmpV family.</text>
</comment>
<proteinExistence type="inferred from homology"/>
<dbReference type="OrthoDB" id="5462484at2"/>
<name>A0A921NP75_9RHOB</name>
<protein>
    <submittedName>
        <fullName evidence="7">Outer membrane protein CC</fullName>
    </submittedName>
</protein>
<feature type="chain" id="PRO_5037712489" evidence="6">
    <location>
        <begin position="29"/>
        <end position="286"/>
    </location>
</feature>
<dbReference type="PANTHER" id="PTHR38776">
    <property type="entry name" value="MLTA-INTERACTING PROTEIN-RELATED"/>
    <property type="match status" value="1"/>
</dbReference>
<dbReference type="Pfam" id="PF06629">
    <property type="entry name" value="MipA"/>
    <property type="match status" value="1"/>
</dbReference>
<evidence type="ECO:0000256" key="2">
    <source>
        <dbReference type="ARBA" id="ARBA00005722"/>
    </source>
</evidence>
<dbReference type="EMBL" id="APKE01000022">
    <property type="protein sequence ID" value="KAF0675786.1"/>
    <property type="molecule type" value="Genomic_DNA"/>
</dbReference>
<organism evidence="7 8">
    <name type="scientific">Profundibacterium mesophilum KAUST100406-0324</name>
    <dbReference type="NCBI Taxonomy" id="1037889"/>
    <lineage>
        <taxon>Bacteria</taxon>
        <taxon>Pseudomonadati</taxon>
        <taxon>Pseudomonadota</taxon>
        <taxon>Alphaproteobacteria</taxon>
        <taxon>Rhodobacterales</taxon>
        <taxon>Roseobacteraceae</taxon>
        <taxon>Profundibacterium</taxon>
    </lineage>
</organism>
<dbReference type="GO" id="GO:0009279">
    <property type="term" value="C:cell outer membrane"/>
    <property type="evidence" value="ECO:0007669"/>
    <property type="project" value="UniProtKB-SubCell"/>
</dbReference>
<evidence type="ECO:0000256" key="1">
    <source>
        <dbReference type="ARBA" id="ARBA00004442"/>
    </source>
</evidence>
<evidence type="ECO:0000256" key="6">
    <source>
        <dbReference type="SAM" id="SignalP"/>
    </source>
</evidence>